<gene>
    <name evidence="1" type="ORF">F4U96_24230</name>
</gene>
<evidence type="ECO:0000313" key="2">
    <source>
        <dbReference type="Proteomes" id="UP000326364"/>
    </source>
</evidence>
<evidence type="ECO:0000313" key="1">
    <source>
        <dbReference type="EMBL" id="KAA9010859.1"/>
    </source>
</evidence>
<sequence length="95" mass="10379">MAIRDLTVSRIIGVSHDEQSGETGVLQRGNHALSEKIMPDDVRAALERFQQFLGQYQGDNVIDEASGFKVSDGTLLAGEIEMLAGHQEPDENPID</sequence>
<organism evidence="1 2">
    <name type="scientific">Sphingobium limneticum</name>
    <dbReference type="NCBI Taxonomy" id="1007511"/>
    <lineage>
        <taxon>Bacteria</taxon>
        <taxon>Pseudomonadati</taxon>
        <taxon>Pseudomonadota</taxon>
        <taxon>Alphaproteobacteria</taxon>
        <taxon>Sphingomonadales</taxon>
        <taxon>Sphingomonadaceae</taxon>
        <taxon>Sphingobium</taxon>
    </lineage>
</organism>
<proteinExistence type="predicted"/>
<dbReference type="EMBL" id="VYQB01000048">
    <property type="protein sequence ID" value="KAA9010859.1"/>
    <property type="molecule type" value="Genomic_DNA"/>
</dbReference>
<protein>
    <submittedName>
        <fullName evidence="1">Uncharacterized protein</fullName>
    </submittedName>
</protein>
<accession>A0ABQ6T721</accession>
<keyword evidence="2" id="KW-1185">Reference proteome</keyword>
<name>A0ABQ6T721_9SPHN</name>
<reference evidence="1 2" key="1">
    <citation type="submission" date="2019-09" db="EMBL/GenBank/DDBJ databases">
        <authorList>
            <person name="Feng G."/>
        </authorList>
    </citation>
    <scope>NUCLEOTIDE SEQUENCE [LARGE SCALE GENOMIC DNA]</scope>
    <source>
        <strain evidence="1 2">KACC 19284</strain>
    </source>
</reference>
<dbReference type="RefSeq" id="WP_150443161.1">
    <property type="nucleotide sequence ID" value="NZ_VYQA01000031.1"/>
</dbReference>
<dbReference type="Proteomes" id="UP000326364">
    <property type="component" value="Unassembled WGS sequence"/>
</dbReference>
<comment type="caution">
    <text evidence="1">The sequence shown here is derived from an EMBL/GenBank/DDBJ whole genome shotgun (WGS) entry which is preliminary data.</text>
</comment>